<comment type="catalytic activity">
    <reaction evidence="2">
        <text>2 GTP = 3',3'-c-di-GMP + 2 diphosphate</text>
        <dbReference type="Rhea" id="RHEA:24898"/>
        <dbReference type="ChEBI" id="CHEBI:33019"/>
        <dbReference type="ChEBI" id="CHEBI:37565"/>
        <dbReference type="ChEBI" id="CHEBI:58805"/>
        <dbReference type="EC" id="2.7.7.65"/>
    </reaction>
</comment>
<dbReference type="Gene3D" id="3.30.70.270">
    <property type="match status" value="1"/>
</dbReference>
<dbReference type="PANTHER" id="PTHR45138">
    <property type="entry name" value="REGULATORY COMPONENTS OF SENSORY TRANSDUCTION SYSTEM"/>
    <property type="match status" value="1"/>
</dbReference>
<keyword evidence="3" id="KW-0472">Membrane</keyword>
<dbReference type="PANTHER" id="PTHR45138:SF9">
    <property type="entry name" value="DIGUANYLATE CYCLASE DGCM-RELATED"/>
    <property type="match status" value="1"/>
</dbReference>
<dbReference type="NCBIfam" id="TIGR00254">
    <property type="entry name" value="GGDEF"/>
    <property type="match status" value="1"/>
</dbReference>
<dbReference type="eggNOG" id="COG3706">
    <property type="taxonomic scope" value="Bacteria"/>
</dbReference>
<evidence type="ECO:0000313" key="5">
    <source>
        <dbReference type="EMBL" id="BAM04035.1"/>
    </source>
</evidence>
<evidence type="ECO:0000256" key="2">
    <source>
        <dbReference type="ARBA" id="ARBA00034247"/>
    </source>
</evidence>
<keyword evidence="3" id="KW-0812">Transmembrane</keyword>
<dbReference type="GO" id="GO:0043709">
    <property type="term" value="P:cell adhesion involved in single-species biofilm formation"/>
    <property type="evidence" value="ECO:0007669"/>
    <property type="project" value="TreeGrafter"/>
</dbReference>
<evidence type="ECO:0000313" key="6">
    <source>
        <dbReference type="Proteomes" id="UP000007881"/>
    </source>
</evidence>
<dbReference type="Proteomes" id="UP000007881">
    <property type="component" value="Chromosome"/>
</dbReference>
<dbReference type="Pfam" id="PF00990">
    <property type="entry name" value="GGDEF"/>
    <property type="match status" value="1"/>
</dbReference>
<dbReference type="InterPro" id="IPR043128">
    <property type="entry name" value="Rev_trsase/Diguanyl_cyclase"/>
</dbReference>
<dbReference type="EMBL" id="AP012338">
    <property type="protein sequence ID" value="BAM04035.1"/>
    <property type="molecule type" value="Genomic_DNA"/>
</dbReference>
<dbReference type="GO" id="GO:1902201">
    <property type="term" value="P:negative regulation of bacterial-type flagellum-dependent cell motility"/>
    <property type="evidence" value="ECO:0007669"/>
    <property type="project" value="TreeGrafter"/>
</dbReference>
<proteinExistence type="predicted"/>
<feature type="transmembrane region" description="Helical" evidence="3">
    <location>
        <begin position="326"/>
        <end position="347"/>
    </location>
</feature>
<dbReference type="SMART" id="SM00267">
    <property type="entry name" value="GGDEF"/>
    <property type="match status" value="1"/>
</dbReference>
<dbReference type="FunFam" id="3.30.70.270:FF:000001">
    <property type="entry name" value="Diguanylate cyclase domain protein"/>
    <property type="match status" value="1"/>
</dbReference>
<keyword evidence="3" id="KW-1133">Transmembrane helix</keyword>
<dbReference type="GO" id="GO:0005886">
    <property type="term" value="C:plasma membrane"/>
    <property type="evidence" value="ECO:0007669"/>
    <property type="project" value="TreeGrafter"/>
</dbReference>
<dbReference type="EC" id="2.7.7.65" evidence="1"/>
<evidence type="ECO:0000259" key="4">
    <source>
        <dbReference type="PROSITE" id="PS50887"/>
    </source>
</evidence>
<dbReference type="InterPro" id="IPR029787">
    <property type="entry name" value="Nucleotide_cyclase"/>
</dbReference>
<dbReference type="CDD" id="cd01949">
    <property type="entry name" value="GGDEF"/>
    <property type="match status" value="1"/>
</dbReference>
<dbReference type="HOGENOM" id="CLU_508845_0_0_0"/>
<accession>I0IFJ7</accession>
<gene>
    <name evidence="5" type="ordered locus">PSMK_18760</name>
</gene>
<name>I0IFJ7_PHYMF</name>
<reference evidence="5 6" key="1">
    <citation type="submission" date="2012-02" db="EMBL/GenBank/DDBJ databases">
        <title>Complete genome sequence of Phycisphaera mikurensis NBRC 102666.</title>
        <authorList>
            <person name="Ankai A."/>
            <person name="Hosoyama A."/>
            <person name="Terui Y."/>
            <person name="Sekine M."/>
            <person name="Fukai R."/>
            <person name="Kato Y."/>
            <person name="Nakamura S."/>
            <person name="Yamada-Narita S."/>
            <person name="Kawakoshi A."/>
            <person name="Fukunaga Y."/>
            <person name="Yamazaki S."/>
            <person name="Fujita N."/>
        </authorList>
    </citation>
    <scope>NUCLEOTIDE SEQUENCE [LARGE SCALE GENOMIC DNA]</scope>
    <source>
        <strain evidence="6">NBRC 102666 / KCTC 22515 / FYK2301M01</strain>
    </source>
</reference>
<feature type="domain" description="GGDEF" evidence="4">
    <location>
        <begin position="389"/>
        <end position="527"/>
    </location>
</feature>
<dbReference type="InterPro" id="IPR050469">
    <property type="entry name" value="Diguanylate_Cyclase"/>
</dbReference>
<dbReference type="AlphaFoldDB" id="I0IFJ7"/>
<evidence type="ECO:0000256" key="1">
    <source>
        <dbReference type="ARBA" id="ARBA00012528"/>
    </source>
</evidence>
<dbReference type="SUPFAM" id="SSF55073">
    <property type="entry name" value="Nucleotide cyclase"/>
    <property type="match status" value="1"/>
</dbReference>
<sequence length="535" mass="56594">MVVAMGVVLTAGALLLHRAAGTFETSVRQQQAESLRIHVNTTHRAIDLWFATNKRFVERIAARPRLVGLTQRLLRGTPTPAKLAASPVLAEIREVLQAEIDVVDGRGIFILGPGDVSFASLRDANLGVENFLVREHPAQIRAAWSGATVAIPPVRSDVPLGGGSSRTGPVKDRSLFLAAPIRGAGGGVIAVLTVRYDARKTIDRILNDTERGFHFDAYAFDEGGRFVTEPRDADGRLRAATPRASTLWYLDARVAKMDAAGGPGEPTLLAQRAVSGGRGQAPGGYESYGGRRVIGAWAWNERLNLGLAAEVDEAAALEAFAEVYGYIRLLALAVMALSLGMAGFSLVHRHVTGRQERALRIDAMTGIACRGHFDERIAAACRAAGRDPSPLSLILLDVDAFKSFNDLYGHPAGDDCLRSIARCLERSCQKPADLAARYGGEEFAVLLPDTAAGAAGRVAEDLRRAIAGCAIPHRGSPASGVVTASLGVVTAEPRDLASGPTGLIERADRALYRAKASGRDAVIADAGGPATRLAA</sequence>
<dbReference type="KEGG" id="phm:PSMK_18760"/>
<evidence type="ECO:0000256" key="3">
    <source>
        <dbReference type="SAM" id="Phobius"/>
    </source>
</evidence>
<dbReference type="STRING" id="1142394.PSMK_18760"/>
<keyword evidence="6" id="KW-1185">Reference proteome</keyword>
<protein>
    <recommendedName>
        <fullName evidence="1">diguanylate cyclase</fullName>
        <ecNumber evidence="1">2.7.7.65</ecNumber>
    </recommendedName>
</protein>
<dbReference type="PROSITE" id="PS50887">
    <property type="entry name" value="GGDEF"/>
    <property type="match status" value="1"/>
</dbReference>
<dbReference type="GO" id="GO:0052621">
    <property type="term" value="F:diguanylate cyclase activity"/>
    <property type="evidence" value="ECO:0007669"/>
    <property type="project" value="UniProtKB-EC"/>
</dbReference>
<organism evidence="5 6">
    <name type="scientific">Phycisphaera mikurensis (strain NBRC 102666 / KCTC 22515 / FYK2301M01)</name>
    <dbReference type="NCBI Taxonomy" id="1142394"/>
    <lineage>
        <taxon>Bacteria</taxon>
        <taxon>Pseudomonadati</taxon>
        <taxon>Planctomycetota</taxon>
        <taxon>Phycisphaerae</taxon>
        <taxon>Phycisphaerales</taxon>
        <taxon>Phycisphaeraceae</taxon>
        <taxon>Phycisphaera</taxon>
    </lineage>
</organism>
<dbReference type="InterPro" id="IPR000160">
    <property type="entry name" value="GGDEF_dom"/>
</dbReference>